<dbReference type="RefSeq" id="WP_173091984.1">
    <property type="nucleotide sequence ID" value="NZ_CP053892.1"/>
</dbReference>
<name>A0A7D3VNN1_ACTVE</name>
<keyword evidence="2" id="KW-1185">Reference proteome</keyword>
<proteinExistence type="predicted"/>
<dbReference type="EMBL" id="CP053892">
    <property type="protein sequence ID" value="QKG18630.1"/>
    <property type="molecule type" value="Genomic_DNA"/>
</dbReference>
<sequence length="1236" mass="132596">MIGRSGREWTIRAGQWRPGHLRPHDGTRPHQVDLVNDASGNTFGALRRFADRRERADALALLGIGGPAVPALLDLVDAAESPPAVITAWAPGRSKVPLDQLIEPDDLLAQLHAGRRWKPAAALRLLVPLGDALDRFAERGFVPLELSPDHLVENGGGIRLVGLGRHLYRPAEGRLPDVSGMSLPTTHMLCGAMPGPDSGPAAWREAQVGMLLRLAGWMCGGLAPGSWGVIDGTGQDEYLRASGFASVPALVPGRLAETLASAAAVERTAEAERRVRSASCVVLFDEAACRSSHETRDEWKRSLVGERLSASVIEVAKDRIRVEVAADGAERWPFNVYWRDTPEGDRKGSRFVDLTASYRVGSTVTVVVSSVRPMSAKVVAGTGVRARARRSVPQVQVNPESVRLGLLEEHGPDVLAVAALPAHRQASAMAALLSGAGWLLLEPDRFGDVLATVRRLAPSARIVVAGRAGSRLAAALPPDHDEILPGRARGPRIAGRSADALPYLNDPDLNAYTAEVLNGQGGAAFRRRTFAPGWALALNDDTFEYRRNRAGKDQGRQLRTELDEITALYGADTELLLRIVDMRARPGLRSEHWHQMRVRLSDAASVLLGMPPSGTLRKDLMHALLTRTTDNLHDDVTLRLLPVAPRLAQIYEPELRLGDLPLQELLYTREGVRRLGLLGRIATALPGYPVASLLDAVEPLEQPLVDALLDVPAPSLQFLVGRLGSDRLFEVLRPFIDGPDLDLLGQYTPTAWRLLLEGLRQPEHLTALGLGWALVVERDPDGAVDARALLEIARQAGVEARYAVRALLETPTAQWPRLLASPAASAGWLRTFGRLDLAPVLDAFPDVADLLPRFSAQALRAAASAGLRAGLLEILERFAARAGVAAGDVVAGFLNVGAMADDAPVFATEAAAAWAAAELAAGVALDDVLATLIEDPGRLRAWLVEGENLPREVLSGVLGARPRSLGVGRTEGVALVALLEARPALLPLVRDLVFPSQRLHLLRLAADHPDWNLARQTVRDALPGLLDHPAAERILGLMIGEDLTFAQARVAVDRDLDDSGRALLRTLGPLAPDDDLFAVASRYGAATARDVAVLQQTRPGAAVAVASWGDRWLPLLAGPHGAPIAALLAQFPCPSPAVSAWLRAAGQDGLTELGRHGRALLDLVDQADPHPQDAKLLGDLLQLGGGPAAYHLIVEHGLPQRLWPEVVALSDRPAEDVLLALWSSDGWNPTPVTPQY</sequence>
<dbReference type="AlphaFoldDB" id="A0A7D3VNN1"/>
<evidence type="ECO:0000313" key="1">
    <source>
        <dbReference type="EMBL" id="QKG18630.1"/>
    </source>
</evidence>
<organism evidence="1 2">
    <name type="scientific">Actinomadura verrucosospora</name>
    <dbReference type="NCBI Taxonomy" id="46165"/>
    <lineage>
        <taxon>Bacteria</taxon>
        <taxon>Bacillati</taxon>
        <taxon>Actinomycetota</taxon>
        <taxon>Actinomycetes</taxon>
        <taxon>Streptosporangiales</taxon>
        <taxon>Thermomonosporaceae</taxon>
        <taxon>Actinomadura</taxon>
    </lineage>
</organism>
<gene>
    <name evidence="1" type="ORF">ACTIVE_0264</name>
</gene>
<accession>A0A7D3VNN1</accession>
<protein>
    <submittedName>
        <fullName evidence="1">Uncharacterized protein</fullName>
    </submittedName>
</protein>
<reference evidence="1 2" key="1">
    <citation type="submission" date="2020-05" db="EMBL/GenBank/DDBJ databases">
        <title>Actinomadura verrucosospora NRRL-B18236 (PFL_A860) Genome sequencing and assembly.</title>
        <authorList>
            <person name="Samborskyy M."/>
        </authorList>
    </citation>
    <scope>NUCLEOTIDE SEQUENCE [LARGE SCALE GENOMIC DNA]</scope>
    <source>
        <strain evidence="1 2">NRRL:B18236</strain>
    </source>
</reference>
<evidence type="ECO:0000313" key="2">
    <source>
        <dbReference type="Proteomes" id="UP000501240"/>
    </source>
</evidence>
<dbReference type="Proteomes" id="UP000501240">
    <property type="component" value="Chromosome"/>
</dbReference>